<comment type="caution">
    <text evidence="2">The sequence shown here is derived from an EMBL/GenBank/DDBJ whole genome shotgun (WGS) entry which is preliminary data.</text>
</comment>
<dbReference type="GO" id="GO:0016787">
    <property type="term" value="F:hydrolase activity"/>
    <property type="evidence" value="ECO:0007669"/>
    <property type="project" value="UniProtKB-KW"/>
</dbReference>
<feature type="domain" description="Endonuclease/exonuclease/phosphatase" evidence="1">
    <location>
        <begin position="58"/>
        <end position="320"/>
    </location>
</feature>
<dbReference type="PANTHER" id="PTHR14859">
    <property type="entry name" value="CALCOFLUOR WHITE HYPERSENSITIVE PROTEIN PRECURSOR"/>
    <property type="match status" value="1"/>
</dbReference>
<dbReference type="RefSeq" id="WP_163702238.1">
    <property type="nucleotide sequence ID" value="NZ_QXHD01000004.1"/>
</dbReference>
<dbReference type="InterPro" id="IPR036691">
    <property type="entry name" value="Endo/exonu/phosph_ase_sf"/>
</dbReference>
<gene>
    <name evidence="2" type="ORF">DXZ20_27405</name>
</gene>
<dbReference type="Gene3D" id="3.60.10.10">
    <property type="entry name" value="Endonuclease/exonuclease/phosphatase"/>
    <property type="match status" value="1"/>
</dbReference>
<protein>
    <submittedName>
        <fullName evidence="2">Metal-dependent hydrolase</fullName>
    </submittedName>
</protein>
<dbReference type="Proteomes" id="UP000481033">
    <property type="component" value="Unassembled WGS sequence"/>
</dbReference>
<dbReference type="Pfam" id="PF03372">
    <property type="entry name" value="Exo_endo_phos"/>
    <property type="match status" value="1"/>
</dbReference>
<keyword evidence="3" id="KW-1185">Reference proteome</keyword>
<dbReference type="GO" id="GO:0006506">
    <property type="term" value="P:GPI anchor biosynthetic process"/>
    <property type="evidence" value="ECO:0007669"/>
    <property type="project" value="TreeGrafter"/>
</dbReference>
<dbReference type="InterPro" id="IPR005135">
    <property type="entry name" value="Endo/exonuclease/phosphatase"/>
</dbReference>
<dbReference type="InterPro" id="IPR051916">
    <property type="entry name" value="GPI-anchor_lipid_remodeler"/>
</dbReference>
<dbReference type="SUPFAM" id="SSF56219">
    <property type="entry name" value="DNase I-like"/>
    <property type="match status" value="1"/>
</dbReference>
<name>A0A6M0RSQ8_9CYAN</name>
<dbReference type="GO" id="GO:0016020">
    <property type="term" value="C:membrane"/>
    <property type="evidence" value="ECO:0007669"/>
    <property type="project" value="GOC"/>
</dbReference>
<reference evidence="2 3" key="1">
    <citation type="journal article" date="2020" name="Microb. Ecol.">
        <title>Ecogenomics of the Marine Benthic Filamentous Cyanobacterium Adonisia.</title>
        <authorList>
            <person name="Walter J.M."/>
            <person name="Coutinho F.H."/>
            <person name="Leomil L."/>
            <person name="Hargreaves P.I."/>
            <person name="Campeao M.E."/>
            <person name="Vieira V.V."/>
            <person name="Silva B.S."/>
            <person name="Fistarol G.O."/>
            <person name="Salomon P.S."/>
            <person name="Sawabe T."/>
            <person name="Mino S."/>
            <person name="Hosokawa M."/>
            <person name="Miyashita H."/>
            <person name="Maruyama F."/>
            <person name="van Verk M.C."/>
            <person name="Dutilh B.E."/>
            <person name="Thompson C.C."/>
            <person name="Thompson F.L."/>
        </authorList>
    </citation>
    <scope>NUCLEOTIDE SEQUENCE [LARGE SCALE GENOMIC DNA]</scope>
    <source>
        <strain evidence="2 3">CCMR0081</strain>
    </source>
</reference>
<accession>A0A6M0RSQ8</accession>
<dbReference type="PANTHER" id="PTHR14859:SF1">
    <property type="entry name" value="PGAP2-INTERACTING PROTEIN"/>
    <property type="match status" value="1"/>
</dbReference>
<evidence type="ECO:0000313" key="2">
    <source>
        <dbReference type="EMBL" id="NEZ59305.1"/>
    </source>
</evidence>
<proteinExistence type="predicted"/>
<sequence>MVWKWKLILAILGSLALVLVVFYCWATSGSYPRDKYTEILTYDVEAAAAKENTLSLVSYNIGYLSGLTNQEAVERPKSLFDGHLESAISTLRSLNPDIIAFQEIDIASKRSYNVNQLDALANALGLANAGLAINWNKNYVPFPYWPISAHFGKIVSGQAVLSRYPIVENNRIVLEKVASRPFFYNAVYLDRLAQVTQVDINGRALIVINVHLEAFDNPTRFNQTHAVRQMAETYAKEYPVLLVGDFNSAVNRPEEGERSIEVLAESGAFSSALPREQWPDQPTFPSEPPEHKLDYLFYTPESIELTATRVIPEVGTASDHLPLMMTFTLK</sequence>
<organism evidence="2 3">
    <name type="scientific">Adonisia turfae CCMR0081</name>
    <dbReference type="NCBI Taxonomy" id="2292702"/>
    <lineage>
        <taxon>Bacteria</taxon>
        <taxon>Bacillati</taxon>
        <taxon>Cyanobacteriota</taxon>
        <taxon>Adonisia</taxon>
        <taxon>Adonisia turfae</taxon>
    </lineage>
</organism>
<evidence type="ECO:0000313" key="3">
    <source>
        <dbReference type="Proteomes" id="UP000481033"/>
    </source>
</evidence>
<keyword evidence="2" id="KW-0378">Hydrolase</keyword>
<evidence type="ECO:0000259" key="1">
    <source>
        <dbReference type="Pfam" id="PF03372"/>
    </source>
</evidence>
<dbReference type="AlphaFoldDB" id="A0A6M0RSQ8"/>
<dbReference type="EMBL" id="QXHD01000004">
    <property type="protein sequence ID" value="NEZ59305.1"/>
    <property type="molecule type" value="Genomic_DNA"/>
</dbReference>